<proteinExistence type="predicted"/>
<dbReference type="InterPro" id="IPR016977">
    <property type="entry name" value="ComGF"/>
</dbReference>
<name>A0ABS4S4T5_9BACI</name>
<evidence type="ECO:0000313" key="2">
    <source>
        <dbReference type="EMBL" id="MBP2256503.1"/>
    </source>
</evidence>
<keyword evidence="1" id="KW-1133">Transmembrane helix</keyword>
<organism evidence="2 3">
    <name type="scientific">Virgibacillus alimentarius</name>
    <dbReference type="NCBI Taxonomy" id="698769"/>
    <lineage>
        <taxon>Bacteria</taxon>
        <taxon>Bacillati</taxon>
        <taxon>Bacillota</taxon>
        <taxon>Bacilli</taxon>
        <taxon>Bacillales</taxon>
        <taxon>Bacillaceae</taxon>
        <taxon>Virgibacillus</taxon>
    </lineage>
</organism>
<gene>
    <name evidence="2" type="ORF">J2Z81_000436</name>
</gene>
<evidence type="ECO:0000313" key="3">
    <source>
        <dbReference type="Proteomes" id="UP001519294"/>
    </source>
</evidence>
<keyword evidence="1" id="KW-0812">Transmembrane</keyword>
<reference evidence="2 3" key="1">
    <citation type="submission" date="2021-03" db="EMBL/GenBank/DDBJ databases">
        <title>Genomic Encyclopedia of Type Strains, Phase IV (KMG-IV): sequencing the most valuable type-strain genomes for metagenomic binning, comparative biology and taxonomic classification.</title>
        <authorList>
            <person name="Goeker M."/>
        </authorList>
    </citation>
    <scope>NUCLEOTIDE SEQUENCE [LARGE SCALE GENOMIC DNA]</scope>
    <source>
        <strain evidence="2 3">DSM 25790</strain>
    </source>
</reference>
<sequence>MKKYVYMGFWKNERGFTFLSMLFTITVLLITIPLLAYIISSANYSSNHNEIAVHQFFHFLQNDVIHAASCHVSNNTVELVLEEDEEFVIASIEMYKDLIRRQVDGKGHEIYLRDIREFNLKSLPYGFKVTIVDLQGERYEKTISFYN</sequence>
<feature type="transmembrane region" description="Helical" evidence="1">
    <location>
        <begin position="16"/>
        <end position="39"/>
    </location>
</feature>
<dbReference type="EMBL" id="JAGIKX010000002">
    <property type="protein sequence ID" value="MBP2256503.1"/>
    <property type="molecule type" value="Genomic_DNA"/>
</dbReference>
<dbReference type="RefSeq" id="WP_226370623.1">
    <property type="nucleotide sequence ID" value="NZ_JAGIKX010000002.1"/>
</dbReference>
<accession>A0ABS4S4T5</accession>
<keyword evidence="3" id="KW-1185">Reference proteome</keyword>
<comment type="caution">
    <text evidence="2">The sequence shown here is derived from an EMBL/GenBank/DDBJ whole genome shotgun (WGS) entry which is preliminary data.</text>
</comment>
<evidence type="ECO:0000256" key="1">
    <source>
        <dbReference type="SAM" id="Phobius"/>
    </source>
</evidence>
<protein>
    <submittedName>
        <fullName evidence="2">Competence protein ComGF</fullName>
    </submittedName>
</protein>
<keyword evidence="1" id="KW-0472">Membrane</keyword>
<dbReference type="Proteomes" id="UP001519294">
    <property type="component" value="Unassembled WGS sequence"/>
</dbReference>
<dbReference type="Pfam" id="PF15980">
    <property type="entry name" value="ComGF"/>
    <property type="match status" value="1"/>
</dbReference>